<dbReference type="AlphaFoldDB" id="A0A1I2SUD4"/>
<dbReference type="PIRSF" id="PIRSF001123">
    <property type="entry name" value="PepA_GA"/>
    <property type="match status" value="1"/>
</dbReference>
<dbReference type="PANTHER" id="PTHR32481">
    <property type="entry name" value="AMINOPEPTIDASE"/>
    <property type="match status" value="1"/>
</dbReference>
<evidence type="ECO:0000313" key="9">
    <source>
        <dbReference type="EMBL" id="SFG55489.1"/>
    </source>
</evidence>
<feature type="binding site" evidence="8">
    <location>
        <position position="67"/>
    </location>
    <ligand>
        <name>Zn(2+)</name>
        <dbReference type="ChEBI" id="CHEBI:29105"/>
        <label>1</label>
    </ligand>
</feature>
<dbReference type="Proteomes" id="UP000198752">
    <property type="component" value="Unassembled WGS sequence"/>
</dbReference>
<dbReference type="GO" id="GO:0006508">
    <property type="term" value="P:proteolysis"/>
    <property type="evidence" value="ECO:0007669"/>
    <property type="project" value="UniProtKB-KW"/>
</dbReference>
<dbReference type="SUPFAM" id="SSF53187">
    <property type="entry name" value="Zn-dependent exopeptidases"/>
    <property type="match status" value="1"/>
</dbReference>
<gene>
    <name evidence="9" type="ORF">SAMN02982927_02027</name>
</gene>
<keyword evidence="4 8" id="KW-0479">Metal-binding</keyword>
<feature type="active site" description="Proton acceptor" evidence="7">
    <location>
        <position position="215"/>
    </location>
</feature>
<keyword evidence="2 9" id="KW-0031">Aminopeptidase</keyword>
<dbReference type="EMBL" id="FOOY01000013">
    <property type="protein sequence ID" value="SFG55489.1"/>
    <property type="molecule type" value="Genomic_DNA"/>
</dbReference>
<dbReference type="STRING" id="269670.SAMN02982927_02027"/>
<dbReference type="SUPFAM" id="SSF101821">
    <property type="entry name" value="Aminopeptidase/glucanase lid domain"/>
    <property type="match status" value="1"/>
</dbReference>
<evidence type="ECO:0000256" key="8">
    <source>
        <dbReference type="PIRSR" id="PIRSR001123-2"/>
    </source>
</evidence>
<evidence type="ECO:0000256" key="7">
    <source>
        <dbReference type="PIRSR" id="PIRSR001123-1"/>
    </source>
</evidence>
<dbReference type="Gene3D" id="3.40.630.10">
    <property type="entry name" value="Zn peptidases"/>
    <property type="match status" value="1"/>
</dbReference>
<protein>
    <submittedName>
        <fullName evidence="9">Putative aminopeptidase FrvX</fullName>
    </submittedName>
</protein>
<comment type="similarity">
    <text evidence="1 6">Belongs to the peptidase M42 family.</text>
</comment>
<comment type="cofactor">
    <cofactor evidence="8">
        <name>a divalent metal cation</name>
        <dbReference type="ChEBI" id="CHEBI:60240"/>
    </cofactor>
    <text evidence="8">Binds 2 divalent metal cations per subunit.</text>
</comment>
<evidence type="ECO:0000256" key="5">
    <source>
        <dbReference type="ARBA" id="ARBA00022801"/>
    </source>
</evidence>
<keyword evidence="10" id="KW-1185">Reference proteome</keyword>
<dbReference type="GO" id="GO:0004177">
    <property type="term" value="F:aminopeptidase activity"/>
    <property type="evidence" value="ECO:0007669"/>
    <property type="project" value="UniProtKB-UniRule"/>
</dbReference>
<evidence type="ECO:0000256" key="6">
    <source>
        <dbReference type="PIRNR" id="PIRNR001123"/>
    </source>
</evidence>
<keyword evidence="3" id="KW-0645">Protease</keyword>
<dbReference type="InterPro" id="IPR023367">
    <property type="entry name" value="Peptidase_M42_dom2"/>
</dbReference>
<dbReference type="InterPro" id="IPR051464">
    <property type="entry name" value="Peptidase_M42_aminopept"/>
</dbReference>
<dbReference type="RefSeq" id="WP_093672584.1">
    <property type="nucleotide sequence ID" value="NZ_FOOY01000013.1"/>
</dbReference>
<evidence type="ECO:0000256" key="3">
    <source>
        <dbReference type="ARBA" id="ARBA00022670"/>
    </source>
</evidence>
<feature type="binding site" evidence="8">
    <location>
        <position position="183"/>
    </location>
    <ligand>
        <name>Zn(2+)</name>
        <dbReference type="ChEBI" id="CHEBI:29105"/>
        <label>1</label>
    </ligand>
</feature>
<name>A0A1I2SUD4_9BACL</name>
<proteinExistence type="inferred from homology"/>
<dbReference type="Gene3D" id="2.40.30.40">
    <property type="entry name" value="Peptidase M42, domain 2"/>
    <property type="match status" value="1"/>
</dbReference>
<feature type="binding site" evidence="8">
    <location>
        <position position="216"/>
    </location>
    <ligand>
        <name>Zn(2+)</name>
        <dbReference type="ChEBI" id="CHEBI:29105"/>
        <label>2</label>
    </ligand>
</feature>
<sequence>MDKKQSLQLIQKLSNANGVSAFEDEVTAIFSDAVRPFGNVEEDHMRNVYVQRNGNSGKRPIVQIDAHSDEVGFMVQAIKPNGMLQFVMVGHWAAVNIPAHKVRVRNRDGVYIPAIISSTPPHFMTAEQRKVVPQIADMAIDVGATSAEEVAHDFKIDIGAPVVPDVTCDYLEDKDLLLGKAFDNRIGTACMVDVLRELDGLELGVDVVGSLSAQEEVGDRGAQVTVRKIQPDLSIVLEGPPADDTFMPDYMIQTGMRRGPMLRDLDTSIIVNPRFQKYCLDTATRHNIKAQRAVRTGGGNDGAVINLYQGAPTVVVGVPVRYAHTPYCYVAFEDYVSTLDLVTELLKSLDAETIGGF</sequence>
<evidence type="ECO:0000256" key="2">
    <source>
        <dbReference type="ARBA" id="ARBA00022438"/>
    </source>
</evidence>
<reference evidence="10" key="1">
    <citation type="submission" date="2016-10" db="EMBL/GenBank/DDBJ databases">
        <authorList>
            <person name="Varghese N."/>
            <person name="Submissions S."/>
        </authorList>
    </citation>
    <scope>NUCLEOTIDE SEQUENCE [LARGE SCALE GENOMIC DNA]</scope>
    <source>
        <strain evidence="10">ATCC 700379</strain>
    </source>
</reference>
<accession>A0A1I2SUD4</accession>
<feature type="binding site" evidence="8">
    <location>
        <position position="183"/>
    </location>
    <ligand>
        <name>Zn(2+)</name>
        <dbReference type="ChEBI" id="CHEBI:29105"/>
        <label>2</label>
    </ligand>
</feature>
<evidence type="ECO:0000256" key="4">
    <source>
        <dbReference type="ARBA" id="ARBA00022723"/>
    </source>
</evidence>
<dbReference type="Pfam" id="PF05343">
    <property type="entry name" value="Peptidase_M42"/>
    <property type="match status" value="1"/>
</dbReference>
<evidence type="ECO:0000256" key="1">
    <source>
        <dbReference type="ARBA" id="ARBA00006272"/>
    </source>
</evidence>
<feature type="binding site" evidence="8">
    <location>
        <position position="238"/>
    </location>
    <ligand>
        <name>Zn(2+)</name>
        <dbReference type="ChEBI" id="CHEBI:29105"/>
        <label>1</label>
    </ligand>
</feature>
<dbReference type="GO" id="GO:0046872">
    <property type="term" value="F:metal ion binding"/>
    <property type="evidence" value="ECO:0007669"/>
    <property type="project" value="UniProtKB-UniRule"/>
</dbReference>
<dbReference type="InterPro" id="IPR008007">
    <property type="entry name" value="Peptidase_M42"/>
</dbReference>
<feature type="binding site" evidence="8">
    <location>
        <position position="324"/>
    </location>
    <ligand>
        <name>Zn(2+)</name>
        <dbReference type="ChEBI" id="CHEBI:29105"/>
        <label>2</label>
    </ligand>
</feature>
<organism evidence="9 10">
    <name type="scientific">Sporolactobacillus nakayamae</name>
    <dbReference type="NCBI Taxonomy" id="269670"/>
    <lineage>
        <taxon>Bacteria</taxon>
        <taxon>Bacillati</taxon>
        <taxon>Bacillota</taxon>
        <taxon>Bacilli</taxon>
        <taxon>Bacillales</taxon>
        <taxon>Sporolactobacillaceae</taxon>
        <taxon>Sporolactobacillus</taxon>
    </lineage>
</organism>
<dbReference type="OrthoDB" id="9772053at2"/>
<evidence type="ECO:0000313" key="10">
    <source>
        <dbReference type="Proteomes" id="UP000198752"/>
    </source>
</evidence>
<keyword evidence="5" id="KW-0378">Hydrolase</keyword>
<dbReference type="PANTHER" id="PTHR32481:SF0">
    <property type="entry name" value="AMINOPEPTIDASE YPDE-RELATED"/>
    <property type="match status" value="1"/>
</dbReference>